<dbReference type="PANTHER" id="PTHR42990:SF1">
    <property type="entry name" value="AAA+ ATPASE DOMAIN-CONTAINING PROTEIN"/>
    <property type="match status" value="1"/>
</dbReference>
<dbReference type="InterPro" id="IPR027417">
    <property type="entry name" value="P-loop_NTPase"/>
</dbReference>
<dbReference type="EMBL" id="JBHULV010000023">
    <property type="protein sequence ID" value="MFD2731537.1"/>
    <property type="molecule type" value="Genomic_DNA"/>
</dbReference>
<accession>A0ABW5TS31</accession>
<keyword evidence="2" id="KW-0067">ATP-binding</keyword>
<dbReference type="Proteomes" id="UP001597546">
    <property type="component" value="Unassembled WGS sequence"/>
</dbReference>
<protein>
    <submittedName>
        <fullName evidence="2">ATP-binding protein</fullName>
    </submittedName>
</protein>
<dbReference type="InterPro" id="IPR041682">
    <property type="entry name" value="AAA_14"/>
</dbReference>
<keyword evidence="3" id="KW-1185">Reference proteome</keyword>
<feature type="domain" description="AAA" evidence="1">
    <location>
        <begin position="32"/>
        <end position="154"/>
    </location>
</feature>
<dbReference type="RefSeq" id="WP_379047593.1">
    <property type="nucleotide sequence ID" value="NZ_JBHSKW010000067.1"/>
</dbReference>
<dbReference type="SUPFAM" id="SSF52540">
    <property type="entry name" value="P-loop containing nucleoside triphosphate hydrolases"/>
    <property type="match status" value="1"/>
</dbReference>
<reference evidence="3" key="1">
    <citation type="journal article" date="2019" name="Int. J. Syst. Evol. Microbiol.">
        <title>The Global Catalogue of Microorganisms (GCM) 10K type strain sequencing project: providing services to taxonomists for standard genome sequencing and annotation.</title>
        <authorList>
            <consortium name="The Broad Institute Genomics Platform"/>
            <consortium name="The Broad Institute Genome Sequencing Center for Infectious Disease"/>
            <person name="Wu L."/>
            <person name="Ma J."/>
        </authorList>
    </citation>
    <scope>NUCLEOTIDE SEQUENCE [LARGE SCALE GENOMIC DNA]</scope>
    <source>
        <strain evidence="3">KCTC 42456</strain>
    </source>
</reference>
<sequence length="398" mass="46381">MEHLFEKYQQKLRLTQIDFVRSAMEEINWEARLIGIKGARGIGKTTLLLQYIKLNLNDSLTETLYVSLDTLWFNTHSLVDLATDFVKKGGKYLFLDEVHKYAGWAQEIKNIYDDQPNLKIVFTGSSLLEILNARADLSRRAVVYHMQGFSFREYIGLETGIVFKKLSLNQLLENHLKEASLINEVIKPFQYFDRYLSQGYYPFYKEQPELYQSRLEQVINMILEIELPLLRGVELSYIRKVKQLLVIISESVPFIPNVSKLSEKIGLNRATLLSYLHYLDEIGLTKNLFKEAYGISRLQKPSKIYLENTNLIFTLSKENANVGNIRETFFANQLAYHHQLTYTENGDFLINDKYLFEIVGKNKNNQQIKDLSNAYIAADDIEYGFGHKIPLWLFGFLY</sequence>
<evidence type="ECO:0000313" key="3">
    <source>
        <dbReference type="Proteomes" id="UP001597546"/>
    </source>
</evidence>
<dbReference type="GO" id="GO:0005524">
    <property type="term" value="F:ATP binding"/>
    <property type="evidence" value="ECO:0007669"/>
    <property type="project" value="UniProtKB-KW"/>
</dbReference>
<keyword evidence="2" id="KW-0547">Nucleotide-binding</keyword>
<name>A0ABW5TS31_9SPHI</name>
<evidence type="ECO:0000313" key="2">
    <source>
        <dbReference type="EMBL" id="MFD2731537.1"/>
    </source>
</evidence>
<organism evidence="2 3">
    <name type="scientific">Pedobacter alpinus</name>
    <dbReference type="NCBI Taxonomy" id="1590643"/>
    <lineage>
        <taxon>Bacteria</taxon>
        <taxon>Pseudomonadati</taxon>
        <taxon>Bacteroidota</taxon>
        <taxon>Sphingobacteriia</taxon>
        <taxon>Sphingobacteriales</taxon>
        <taxon>Sphingobacteriaceae</taxon>
        <taxon>Pedobacter</taxon>
    </lineage>
</organism>
<proteinExistence type="predicted"/>
<dbReference type="Pfam" id="PF13173">
    <property type="entry name" value="AAA_14"/>
    <property type="match status" value="1"/>
</dbReference>
<comment type="caution">
    <text evidence="2">The sequence shown here is derived from an EMBL/GenBank/DDBJ whole genome shotgun (WGS) entry which is preliminary data.</text>
</comment>
<gene>
    <name evidence="2" type="ORF">ACFSSE_07450</name>
</gene>
<dbReference type="PANTHER" id="PTHR42990">
    <property type="entry name" value="ATPASE"/>
    <property type="match status" value="1"/>
</dbReference>
<evidence type="ECO:0000259" key="1">
    <source>
        <dbReference type="Pfam" id="PF13173"/>
    </source>
</evidence>